<dbReference type="GeneID" id="43638372"/>
<dbReference type="SUPFAM" id="SSF55486">
    <property type="entry name" value="Metalloproteases ('zincins'), catalytic domain"/>
    <property type="match status" value="1"/>
</dbReference>
<sequence>MVALLYNRSMMASDLMFRMLQVPLFAFLLSLCLVFPTVQGWRNLTDIENAYKGIYWWTALMECSDEHFDILVESTRMMLELTKRTTKPMDTPGWQRFFAADPPGVEGWAHEKHRTHYLQVHNVMTQVNMFPRLGKVGEGNTSGEHQVRYRCASKRQSPCTNPGVYTFTRRSNRGLEMFFCDGFFRHKYLNDITKGEKFPVKSLPGLVSYEHLLAHEWTHVDLLGSSFHVMDLEAQNPNLGIKSRKVEGAEWSNILAWYGQSLPNVGVKYNADNYAWFWTNNWFNEKWGWKDNGLDLRWSPENATEPGGPHDMAGPGLGFLMPKENQTNEQRNCHAGNDPREVFCDYLGEPYSEWLKDREKPFTSEGGCELTKQCWNSFSEFAIDPSCVCKCDGKRTPLSDPKCAGFRGGPPGSHSYA</sequence>
<organism evidence="1 2">
    <name type="scientific">Aspergillus pseudotamarii</name>
    <dbReference type="NCBI Taxonomy" id="132259"/>
    <lineage>
        <taxon>Eukaryota</taxon>
        <taxon>Fungi</taxon>
        <taxon>Dikarya</taxon>
        <taxon>Ascomycota</taxon>
        <taxon>Pezizomycotina</taxon>
        <taxon>Eurotiomycetes</taxon>
        <taxon>Eurotiomycetidae</taxon>
        <taxon>Eurotiales</taxon>
        <taxon>Aspergillaceae</taxon>
        <taxon>Aspergillus</taxon>
        <taxon>Aspergillus subgen. Circumdati</taxon>
    </lineage>
</organism>
<evidence type="ECO:0000313" key="1">
    <source>
        <dbReference type="EMBL" id="KAE8139179.1"/>
    </source>
</evidence>
<dbReference type="Proteomes" id="UP000325672">
    <property type="component" value="Unassembled WGS sequence"/>
</dbReference>
<dbReference type="RefSeq" id="XP_031915242.1">
    <property type="nucleotide sequence ID" value="XM_032054162.1"/>
</dbReference>
<accession>A0A5N6SZH8</accession>
<dbReference type="InterPro" id="IPR024079">
    <property type="entry name" value="MetalloPept_cat_dom_sf"/>
</dbReference>
<gene>
    <name evidence="1" type="ORF">BDV38DRAFT_242943</name>
</gene>
<dbReference type="Gene3D" id="3.40.390.10">
    <property type="entry name" value="Collagenase (Catalytic Domain)"/>
    <property type="match status" value="1"/>
</dbReference>
<dbReference type="OrthoDB" id="3482317at2759"/>
<dbReference type="GO" id="GO:0008237">
    <property type="term" value="F:metallopeptidase activity"/>
    <property type="evidence" value="ECO:0007669"/>
    <property type="project" value="InterPro"/>
</dbReference>
<name>A0A5N6SZH8_ASPPS</name>
<protein>
    <submittedName>
        <fullName evidence="1">Uncharacterized protein</fullName>
    </submittedName>
</protein>
<keyword evidence="2" id="KW-1185">Reference proteome</keyword>
<dbReference type="AlphaFoldDB" id="A0A5N6SZH8"/>
<dbReference type="EMBL" id="ML743567">
    <property type="protein sequence ID" value="KAE8139179.1"/>
    <property type="molecule type" value="Genomic_DNA"/>
</dbReference>
<evidence type="ECO:0000313" key="2">
    <source>
        <dbReference type="Proteomes" id="UP000325672"/>
    </source>
</evidence>
<proteinExistence type="predicted"/>
<reference evidence="1 2" key="1">
    <citation type="submission" date="2019-04" db="EMBL/GenBank/DDBJ databases">
        <title>Friends and foes A comparative genomics study of 23 Aspergillus species from section Flavi.</title>
        <authorList>
            <consortium name="DOE Joint Genome Institute"/>
            <person name="Kjaerbolling I."/>
            <person name="Vesth T."/>
            <person name="Frisvad J.C."/>
            <person name="Nybo J.L."/>
            <person name="Theobald S."/>
            <person name="Kildgaard S."/>
            <person name="Isbrandt T."/>
            <person name="Kuo A."/>
            <person name="Sato A."/>
            <person name="Lyhne E.K."/>
            <person name="Kogle M.E."/>
            <person name="Wiebenga A."/>
            <person name="Kun R.S."/>
            <person name="Lubbers R.J."/>
            <person name="Makela M.R."/>
            <person name="Barry K."/>
            <person name="Chovatia M."/>
            <person name="Clum A."/>
            <person name="Daum C."/>
            <person name="Haridas S."/>
            <person name="He G."/>
            <person name="LaButti K."/>
            <person name="Lipzen A."/>
            <person name="Mondo S."/>
            <person name="Riley R."/>
            <person name="Salamov A."/>
            <person name="Simmons B.A."/>
            <person name="Magnuson J.K."/>
            <person name="Henrissat B."/>
            <person name="Mortensen U.H."/>
            <person name="Larsen T.O."/>
            <person name="Devries R.P."/>
            <person name="Grigoriev I.V."/>
            <person name="Machida M."/>
            <person name="Baker S.E."/>
            <person name="Andersen M.R."/>
        </authorList>
    </citation>
    <scope>NUCLEOTIDE SEQUENCE [LARGE SCALE GENOMIC DNA]</scope>
    <source>
        <strain evidence="1 2">CBS 117625</strain>
    </source>
</reference>